<comment type="caution">
    <text evidence="1">The sequence shown here is derived from an EMBL/GenBank/DDBJ whole genome shotgun (WGS) entry which is preliminary data.</text>
</comment>
<dbReference type="EMBL" id="CAMAPD010000009">
    <property type="protein sequence ID" value="CAH9060219.1"/>
    <property type="molecule type" value="Genomic_DNA"/>
</dbReference>
<evidence type="ECO:0000313" key="1">
    <source>
        <dbReference type="EMBL" id="CAH9060219.1"/>
    </source>
</evidence>
<sequence length="77" mass="8847">MSSLFFFCFLFVYFCFVVCRYERGEAVPTIQTWQKLNEALFSEEAEGDEISPFNSSLETATVEELKARGATKVNLIF</sequence>
<dbReference type="Proteomes" id="UP001152485">
    <property type="component" value="Unassembled WGS sequence"/>
</dbReference>
<organism evidence="1 2">
    <name type="scientific">Pseudoalteromonas holothuriae</name>
    <dbReference type="NCBI Taxonomy" id="2963714"/>
    <lineage>
        <taxon>Bacteria</taxon>
        <taxon>Pseudomonadati</taxon>
        <taxon>Pseudomonadota</taxon>
        <taxon>Gammaproteobacteria</taxon>
        <taxon>Alteromonadales</taxon>
        <taxon>Pseudoalteromonadaceae</taxon>
        <taxon>Pseudoalteromonas</taxon>
    </lineage>
</organism>
<protein>
    <recommendedName>
        <fullName evidence="3">Secreted protein</fullName>
    </recommendedName>
</protein>
<name>A0ABM9GJ93_9GAMM</name>
<accession>A0ABM9GJ93</accession>
<proteinExistence type="predicted"/>
<evidence type="ECO:0000313" key="2">
    <source>
        <dbReference type="Proteomes" id="UP001152485"/>
    </source>
</evidence>
<evidence type="ECO:0008006" key="3">
    <source>
        <dbReference type="Google" id="ProtNLM"/>
    </source>
</evidence>
<gene>
    <name evidence="1" type="ORF">PSECIP111951_02236</name>
</gene>
<reference evidence="1 2" key="1">
    <citation type="submission" date="2022-07" db="EMBL/GenBank/DDBJ databases">
        <authorList>
            <person name="Criscuolo A."/>
        </authorList>
    </citation>
    <scope>NUCLEOTIDE SEQUENCE [LARGE SCALE GENOMIC DNA]</scope>
    <source>
        <strain evidence="2">CIP 111951</strain>
    </source>
</reference>